<evidence type="ECO:0000313" key="2">
    <source>
        <dbReference type="Proteomes" id="UP001519460"/>
    </source>
</evidence>
<evidence type="ECO:0000313" key="1">
    <source>
        <dbReference type="EMBL" id="KAK7476571.1"/>
    </source>
</evidence>
<organism evidence="1 2">
    <name type="scientific">Batillaria attramentaria</name>
    <dbReference type="NCBI Taxonomy" id="370345"/>
    <lineage>
        <taxon>Eukaryota</taxon>
        <taxon>Metazoa</taxon>
        <taxon>Spiralia</taxon>
        <taxon>Lophotrochozoa</taxon>
        <taxon>Mollusca</taxon>
        <taxon>Gastropoda</taxon>
        <taxon>Caenogastropoda</taxon>
        <taxon>Sorbeoconcha</taxon>
        <taxon>Cerithioidea</taxon>
        <taxon>Batillariidae</taxon>
        <taxon>Batillaria</taxon>
    </lineage>
</organism>
<sequence>MYTSTFTRVVDNYRDTNKTAQPRNVGRWVFNACTFRPMTKELQGLWLIATPSLETSQNDLPSATGVARQLVKLELTAERGCFGVWKTEVTLADWEVVC</sequence>
<accession>A0ABD0JNJ8</accession>
<feature type="non-terminal residue" evidence="1">
    <location>
        <position position="98"/>
    </location>
</feature>
<dbReference type="AlphaFoldDB" id="A0ABD0JNJ8"/>
<dbReference type="Proteomes" id="UP001519460">
    <property type="component" value="Unassembled WGS sequence"/>
</dbReference>
<keyword evidence="2" id="KW-1185">Reference proteome</keyword>
<dbReference type="EMBL" id="JACVVK020000372">
    <property type="protein sequence ID" value="KAK7476571.1"/>
    <property type="molecule type" value="Genomic_DNA"/>
</dbReference>
<proteinExistence type="predicted"/>
<reference evidence="1 2" key="1">
    <citation type="journal article" date="2023" name="Sci. Data">
        <title>Genome assembly of the Korean intertidal mud-creeper Batillaria attramentaria.</title>
        <authorList>
            <person name="Patra A.K."/>
            <person name="Ho P.T."/>
            <person name="Jun S."/>
            <person name="Lee S.J."/>
            <person name="Kim Y."/>
            <person name="Won Y.J."/>
        </authorList>
    </citation>
    <scope>NUCLEOTIDE SEQUENCE [LARGE SCALE GENOMIC DNA]</scope>
    <source>
        <strain evidence="1">Wonlab-2016</strain>
    </source>
</reference>
<protein>
    <submittedName>
        <fullName evidence="1">Uncharacterized protein</fullName>
    </submittedName>
</protein>
<name>A0ABD0JNJ8_9CAEN</name>
<comment type="caution">
    <text evidence="1">The sequence shown here is derived from an EMBL/GenBank/DDBJ whole genome shotgun (WGS) entry which is preliminary data.</text>
</comment>
<gene>
    <name evidence="1" type="ORF">BaRGS_00032189</name>
</gene>